<name>A0A8H4JZE3_9HYPO</name>
<evidence type="ECO:0000313" key="2">
    <source>
        <dbReference type="EMBL" id="KAF4441832.1"/>
    </source>
</evidence>
<dbReference type="Proteomes" id="UP000605986">
    <property type="component" value="Unassembled WGS sequence"/>
</dbReference>
<proteinExistence type="predicted"/>
<comment type="caution">
    <text evidence="2">The sequence shown here is derived from an EMBL/GenBank/DDBJ whole genome shotgun (WGS) entry which is preliminary data.</text>
</comment>
<protein>
    <submittedName>
        <fullName evidence="2">Uncharacterized protein</fullName>
    </submittedName>
</protein>
<dbReference type="AlphaFoldDB" id="A0A8H4JZE3"/>
<accession>A0A8H4JZE3</accession>
<sequence>MPEEFIEMGDLSSLPPAAKARGDRARARTKNGDQSNFPSRDISHLIYGDQPGKKHRLWITDRIMEPQIIPHFLEFAQNGFLPNDQQTWRPLLTFEEVKNLMRPSSEWAPAPHNRQARSTGEWIGIRIGSYEDSSRLWRISKELHAMKSRLWEGLPPLSERRWQELGLDHPQNFPTACRYFVAVNDVFTYLNNKRTKAALRTTYNLIWDHLSVFEKAVNAKRKAEAEDGVYREVSVTALWYEYTKAQYESISENAHHWLMEHIERIRESLVQQIAYHQPKDTEDHYDDTQWEIIWKIHDLGKNSAQADYSIFLPMDGYKGGSLSIAENDPLTTAHKTRICKLPISWSANLEWRAADYDSRFMWLFVSDLMETYMREQFDESARQNDPAKALILNITQIDAQGRARQELRGPPRPTEVIPWIEYARRASYRHLSFVAYRLCHTYKPEKWDTFKTKFEADISDWGRGKVDINDIRKACKIQWIDGKEHDMEDDDIEAAKKHFQTISDQSVHQRVFLAIDEATMKSYLEPTPGKANFVLAIDTTYEGSDERASESPGYKGTLRILGSLLWDELGAMLVMQSALPRDLWPMALDDPERVYRGPKVAPVLKFSTYEEILRWKLASEIVPDLVEIKRALDTGENRHRQDDIDDDFYS</sequence>
<gene>
    <name evidence="2" type="ORF">F53441_11917</name>
</gene>
<organism evidence="2 3">
    <name type="scientific">Fusarium austroafricanum</name>
    <dbReference type="NCBI Taxonomy" id="2364996"/>
    <lineage>
        <taxon>Eukaryota</taxon>
        <taxon>Fungi</taxon>
        <taxon>Dikarya</taxon>
        <taxon>Ascomycota</taxon>
        <taxon>Pezizomycotina</taxon>
        <taxon>Sordariomycetes</taxon>
        <taxon>Hypocreomycetidae</taxon>
        <taxon>Hypocreales</taxon>
        <taxon>Nectriaceae</taxon>
        <taxon>Fusarium</taxon>
        <taxon>Fusarium concolor species complex</taxon>
    </lineage>
</organism>
<dbReference type="OrthoDB" id="3437405at2759"/>
<evidence type="ECO:0000313" key="3">
    <source>
        <dbReference type="Proteomes" id="UP000605986"/>
    </source>
</evidence>
<keyword evidence="3" id="KW-1185">Reference proteome</keyword>
<dbReference type="EMBL" id="JAADJG010000614">
    <property type="protein sequence ID" value="KAF4441832.1"/>
    <property type="molecule type" value="Genomic_DNA"/>
</dbReference>
<evidence type="ECO:0000256" key="1">
    <source>
        <dbReference type="SAM" id="MobiDB-lite"/>
    </source>
</evidence>
<feature type="region of interest" description="Disordered" evidence="1">
    <location>
        <begin position="1"/>
        <end position="43"/>
    </location>
</feature>
<reference evidence="2" key="1">
    <citation type="submission" date="2020-01" db="EMBL/GenBank/DDBJ databases">
        <title>Identification and distribution of gene clusters putatively required for synthesis of sphingolipid metabolism inhibitors in phylogenetically diverse species of the filamentous fungus Fusarium.</title>
        <authorList>
            <person name="Kim H.-S."/>
            <person name="Busman M."/>
            <person name="Brown D.W."/>
            <person name="Divon H."/>
            <person name="Uhlig S."/>
            <person name="Proctor R.H."/>
        </authorList>
    </citation>
    <scope>NUCLEOTIDE SEQUENCE</scope>
    <source>
        <strain evidence="2">NRRL 53441</strain>
    </source>
</reference>